<dbReference type="AlphaFoldDB" id="A0A558HWN4"/>
<evidence type="ECO:0000313" key="1">
    <source>
        <dbReference type="EMBL" id="TVU73524.1"/>
    </source>
</evidence>
<accession>A0A558HWN4</accession>
<keyword evidence="2" id="KW-1185">Reference proteome</keyword>
<dbReference type="RefSeq" id="WP_144726169.1">
    <property type="nucleotide sequence ID" value="NZ_CAWOWR010000001.1"/>
</dbReference>
<proteinExistence type="predicted"/>
<dbReference type="Proteomes" id="UP000319941">
    <property type="component" value="Unassembled WGS sequence"/>
</dbReference>
<gene>
    <name evidence="1" type="ORF">FQP86_00075</name>
</gene>
<organism evidence="1 2">
    <name type="scientific">Cobetia crustatorum</name>
    <dbReference type="NCBI Taxonomy" id="553385"/>
    <lineage>
        <taxon>Bacteria</taxon>
        <taxon>Pseudomonadati</taxon>
        <taxon>Pseudomonadota</taxon>
        <taxon>Gammaproteobacteria</taxon>
        <taxon>Oceanospirillales</taxon>
        <taxon>Halomonadaceae</taxon>
        <taxon>Cobetia</taxon>
    </lineage>
</organism>
<reference evidence="1 2" key="1">
    <citation type="submission" date="2019-07" db="EMBL/GenBank/DDBJ databases">
        <title>Diversity of Bacteria from Kongsfjorden, Arctic.</title>
        <authorList>
            <person name="Yu Y."/>
        </authorList>
    </citation>
    <scope>NUCLEOTIDE SEQUENCE [LARGE SCALE GENOMIC DNA]</scope>
    <source>
        <strain evidence="1 2">SM1923</strain>
    </source>
</reference>
<dbReference type="OrthoDB" id="6169963at2"/>
<protein>
    <submittedName>
        <fullName evidence="1">Uncharacterized protein</fullName>
    </submittedName>
</protein>
<name>A0A558HWN4_9GAMM</name>
<comment type="caution">
    <text evidence="1">The sequence shown here is derived from an EMBL/GenBank/DDBJ whole genome shotgun (WGS) entry which is preliminary data.</text>
</comment>
<sequence length="94" mass="10866">MASIEGKYAQMAEMLLAAEGFFLFLDHAKRHRYRLDENTIPDGTHQYEDGVDFLCKACGVSSLAEMDKSKRSGQMLPRIIANFRRWQSVQRRPE</sequence>
<evidence type="ECO:0000313" key="2">
    <source>
        <dbReference type="Proteomes" id="UP000319941"/>
    </source>
</evidence>
<dbReference type="EMBL" id="VNFH01000001">
    <property type="protein sequence ID" value="TVU73524.1"/>
    <property type="molecule type" value="Genomic_DNA"/>
</dbReference>